<dbReference type="EMBL" id="JAICBX010000003">
    <property type="protein sequence ID" value="MBW8639126.1"/>
    <property type="molecule type" value="Genomic_DNA"/>
</dbReference>
<dbReference type="Gene3D" id="6.10.280.50">
    <property type="match status" value="1"/>
</dbReference>
<comment type="caution">
    <text evidence="1">The sequence shown here is derived from an EMBL/GenBank/DDBJ whole genome shotgun (WGS) entry which is preliminary data.</text>
</comment>
<gene>
    <name evidence="1" type="ORF">K1W69_18160</name>
</gene>
<evidence type="ECO:0000313" key="2">
    <source>
        <dbReference type="Proteomes" id="UP001196509"/>
    </source>
</evidence>
<accession>A0AAE3D2R8</accession>
<dbReference type="Proteomes" id="UP001196509">
    <property type="component" value="Unassembled WGS sequence"/>
</dbReference>
<name>A0AAE3D2R8_9HYPH</name>
<dbReference type="InterPro" id="IPR038444">
    <property type="entry name" value="DUF465_sf"/>
</dbReference>
<keyword evidence="2" id="KW-1185">Reference proteome</keyword>
<organism evidence="1 2">
    <name type="scientific">Flavimaribacter sediminis</name>
    <dbReference type="NCBI Taxonomy" id="2865987"/>
    <lineage>
        <taxon>Bacteria</taxon>
        <taxon>Pseudomonadati</taxon>
        <taxon>Pseudomonadota</taxon>
        <taxon>Alphaproteobacteria</taxon>
        <taxon>Hyphomicrobiales</taxon>
        <taxon>Rhizobiaceae</taxon>
        <taxon>Flavimaribacter</taxon>
    </lineage>
</organism>
<dbReference type="Pfam" id="PF04325">
    <property type="entry name" value="DUF465"/>
    <property type="match status" value="1"/>
</dbReference>
<dbReference type="RefSeq" id="WP_220229832.1">
    <property type="nucleotide sequence ID" value="NZ_JAICBX010000003.1"/>
</dbReference>
<dbReference type="AlphaFoldDB" id="A0AAE3D2R8"/>
<sequence>MAIEARLETLEKKHFALEEELHSALNQPSADDAEISDIKRRKLRLKDEIERIRGSITH</sequence>
<dbReference type="InterPro" id="IPR007420">
    <property type="entry name" value="DUF465"/>
</dbReference>
<reference evidence="1" key="1">
    <citation type="submission" date="2021-08" db="EMBL/GenBank/DDBJ databases">
        <title>Hoeflea bacterium WL0058 sp. nov., isolated from the sediment.</title>
        <authorList>
            <person name="Wang L."/>
            <person name="Zhang D."/>
        </authorList>
    </citation>
    <scope>NUCLEOTIDE SEQUENCE</scope>
    <source>
        <strain evidence="1">WL0058</strain>
    </source>
</reference>
<protein>
    <submittedName>
        <fullName evidence="1">DUF465 domain-containing protein</fullName>
    </submittedName>
</protein>
<evidence type="ECO:0000313" key="1">
    <source>
        <dbReference type="EMBL" id="MBW8639126.1"/>
    </source>
</evidence>
<proteinExistence type="predicted"/>